<dbReference type="PRINTS" id="PR00320">
    <property type="entry name" value="GPROTEINBRPT"/>
</dbReference>
<dbReference type="EMBL" id="KV453913">
    <property type="protein sequence ID" value="ODV78268.1"/>
    <property type="molecule type" value="Genomic_DNA"/>
</dbReference>
<dbReference type="PANTHER" id="PTHR19862">
    <property type="entry name" value="WD REPEAT-CONTAINING PROTEIN 48"/>
    <property type="match status" value="1"/>
</dbReference>
<dbReference type="PANTHER" id="PTHR19862:SF14">
    <property type="entry name" value="WD REPEAT-CONTAINING PROTEIN 48"/>
    <property type="match status" value="1"/>
</dbReference>
<dbReference type="InterPro" id="IPR036322">
    <property type="entry name" value="WD40_repeat_dom_sf"/>
</dbReference>
<accession>A0A1E4SFI5</accession>
<feature type="repeat" description="WD" evidence="4">
    <location>
        <begin position="158"/>
        <end position="199"/>
    </location>
</feature>
<keyword evidence="2 4" id="KW-0853">WD repeat</keyword>
<evidence type="ECO:0000256" key="2">
    <source>
        <dbReference type="ARBA" id="ARBA00022574"/>
    </source>
</evidence>
<reference evidence="7" key="1">
    <citation type="submission" date="2016-05" db="EMBL/GenBank/DDBJ databases">
        <title>Comparative genomics of biotechnologically important yeasts.</title>
        <authorList>
            <consortium name="DOE Joint Genome Institute"/>
            <person name="Riley R."/>
            <person name="Haridas S."/>
            <person name="Wolfe K.H."/>
            <person name="Lopes M.R."/>
            <person name="Hittinger C.T."/>
            <person name="Goker M."/>
            <person name="Salamov A."/>
            <person name="Wisecaver J."/>
            <person name="Long T.M."/>
            <person name="Aerts A.L."/>
            <person name="Barry K."/>
            <person name="Choi C."/>
            <person name="Clum A."/>
            <person name="Coughlan A.Y."/>
            <person name="Deshpande S."/>
            <person name="Douglass A.P."/>
            <person name="Hanson S.J."/>
            <person name="Klenk H.-P."/>
            <person name="Labutti K."/>
            <person name="Lapidus A."/>
            <person name="Lindquist E."/>
            <person name="Lipzen A."/>
            <person name="Meier-Kolthoff J.P."/>
            <person name="Ohm R.A."/>
            <person name="Otillar R.P."/>
            <person name="Pangilinan J."/>
            <person name="Peng Y."/>
            <person name="Rokas A."/>
            <person name="Rosa C.A."/>
            <person name="Scheuner C."/>
            <person name="Sibirny A.A."/>
            <person name="Slot J.C."/>
            <person name="Stielow J.B."/>
            <person name="Sun H."/>
            <person name="Kurtzman C.P."/>
            <person name="Blackwell M."/>
            <person name="Grigoriev I.V."/>
            <person name="Jeffries T.W."/>
        </authorList>
    </citation>
    <scope>NUCLEOTIDE SEQUENCE [LARGE SCALE GENOMIC DNA]</scope>
    <source>
        <strain evidence="7">NRRL Y-17324</strain>
    </source>
</reference>
<evidence type="ECO:0000256" key="4">
    <source>
        <dbReference type="PROSITE-ProRule" id="PRU00221"/>
    </source>
</evidence>
<dbReference type="Pfam" id="PF11816">
    <property type="entry name" value="DUF3337"/>
    <property type="match status" value="1"/>
</dbReference>
<dbReference type="InterPro" id="IPR015943">
    <property type="entry name" value="WD40/YVTN_repeat-like_dom_sf"/>
</dbReference>
<evidence type="ECO:0000256" key="1">
    <source>
        <dbReference type="ARBA" id="ARBA00006917"/>
    </source>
</evidence>
<keyword evidence="3" id="KW-0677">Repeat</keyword>
<dbReference type="Proteomes" id="UP000094285">
    <property type="component" value="Unassembled WGS sequence"/>
</dbReference>
<proteinExistence type="inferred from homology"/>
<gene>
    <name evidence="6" type="ORF">CANTADRAFT_262670</name>
</gene>
<sequence>MSTPARTNKGLSYVLGDNNVHENHILPVNALQYSSQYRQLYTAGRDGTIKVWDSDHGRQSGLNHTHTDPPSDYQDIDERLLKLETSISSNPIPCGGGDSTPATYSIVDNYKIHFDWINDLKLVNNDANLVSCSADLSIKLINLKQSPDTDSTTVHKFPNYHTDYIKKLSYNTTHNQVISGGLDGRIIVWDLLTLKPTRHLSNAMAAVNNPTTSSCSIYSLSNNQSNLISTGGSNNSINLFDKRSQNPFIRKLIGHQDNIRCLLMNDSFILSGSSDTSVKLWDLRNFKVYKNFDIHDYPVWSLTSESNDFSVFYSGDKGGNIIKTDLSYLLSHDNTQDFPEFDTFTSTDAANVDEKLGLSTIVAQGDSPILSLCYEDKTIFASNYTSLNRYHVPDITNISKYQYLRTCLDYTINKEIQLSDEFASGMPIDGAPTSNPNEDLNSDFYDIVSHLSVDTNAYDIQSTFSNNANLFNDLDNTNDSDYDGEEQDEDQYLSMFLDINGGASKEFVNMYKQEISDDENNPFDDPRTGTQHTASGHVLTIDTTPVEILLNSIPQSQISLIPYNKAPFSEYQIVPKSIISKRLFSNKRRMLVLYLNGDITIWDILLCKEIKSFPYPVPINQPLAGDSLERRLKEMDTIYQNNQSDETLNNWCDVEIKAGKLLVTIKETSFMNVELYYDDLIKDYPSASLDHPDNQKLKKMDKISVNKDDRFHIGSILLNSFFRQYALFEWEFDIKVREEMRTLTRNNKQLEAAGTEYSGSIRQSNGHNGVDPGSVGSGLRKLKYFGRKSSKTNVSNLSLASAQNSQQASPIVSTNTSINDFAIDSDPVSEFLKFNGDNLKNSAGAPAAYSTSDYDCSVMKLLQSNKKVYWEKYHYPTYNVKSGKPVDTMLRVNHIDPTLGENNEEEISYMPIIQPSRLPPDLLITIFEHSPELGNYRDVCSFHLEDISNIRESSKEEMIKNLRLQLPRWLGLSVLYNKWPERESPKISFQLMECEYHLLEPDQKIGGKSQRKIKKLPVLESSIKLTSHNMLRVSKILYYLSEKFESKTSEMKDKKLVPTDWLAIDCRGQELTNDMTLQTIKTKIWKSSADVELRFRRKYDK</sequence>
<dbReference type="GeneID" id="30981850"/>
<evidence type="ECO:0000256" key="3">
    <source>
        <dbReference type="ARBA" id="ARBA00022737"/>
    </source>
</evidence>
<dbReference type="GO" id="GO:0043130">
    <property type="term" value="F:ubiquitin binding"/>
    <property type="evidence" value="ECO:0007669"/>
    <property type="project" value="TreeGrafter"/>
</dbReference>
<dbReference type="RefSeq" id="XP_020063390.1">
    <property type="nucleotide sequence ID" value="XM_020207713.1"/>
</dbReference>
<protein>
    <submittedName>
        <fullName evidence="6">WD-40 repeat protein</fullName>
    </submittedName>
</protein>
<dbReference type="InterPro" id="IPR001680">
    <property type="entry name" value="WD40_rpt"/>
</dbReference>
<evidence type="ECO:0000256" key="5">
    <source>
        <dbReference type="SAM" id="MobiDB-lite"/>
    </source>
</evidence>
<name>A0A1E4SFI5_9ASCO</name>
<dbReference type="STRING" id="984487.A0A1E4SFI5"/>
<feature type="region of interest" description="Disordered" evidence="5">
    <location>
        <begin position="52"/>
        <end position="73"/>
    </location>
</feature>
<dbReference type="SUPFAM" id="SSF50978">
    <property type="entry name" value="WD40 repeat-like"/>
    <property type="match status" value="1"/>
</dbReference>
<dbReference type="InterPro" id="IPR021772">
    <property type="entry name" value="WDR48/Bun107"/>
</dbReference>
<evidence type="ECO:0000313" key="7">
    <source>
        <dbReference type="Proteomes" id="UP000094285"/>
    </source>
</evidence>
<dbReference type="Pfam" id="PF00400">
    <property type="entry name" value="WD40"/>
    <property type="match status" value="3"/>
</dbReference>
<dbReference type="PROSITE" id="PS50082">
    <property type="entry name" value="WD_REPEATS_2"/>
    <property type="match status" value="3"/>
</dbReference>
<dbReference type="InterPro" id="IPR051246">
    <property type="entry name" value="WDR48"/>
</dbReference>
<dbReference type="PROSITE" id="PS50294">
    <property type="entry name" value="WD_REPEATS_REGION"/>
    <property type="match status" value="3"/>
</dbReference>
<dbReference type="InterPro" id="IPR019775">
    <property type="entry name" value="WD40_repeat_CS"/>
</dbReference>
<feature type="repeat" description="WD" evidence="4">
    <location>
        <begin position="21"/>
        <end position="53"/>
    </location>
</feature>
<dbReference type="AlphaFoldDB" id="A0A1E4SFI5"/>
<dbReference type="Gene3D" id="2.130.10.10">
    <property type="entry name" value="YVTN repeat-like/Quinoprotein amine dehydrogenase"/>
    <property type="match status" value="3"/>
</dbReference>
<dbReference type="GO" id="GO:0000724">
    <property type="term" value="P:double-strand break repair via homologous recombination"/>
    <property type="evidence" value="ECO:0007669"/>
    <property type="project" value="TreeGrafter"/>
</dbReference>
<evidence type="ECO:0000313" key="6">
    <source>
        <dbReference type="EMBL" id="ODV78268.1"/>
    </source>
</evidence>
<organism evidence="6 7">
    <name type="scientific">Suhomyces tanzawaensis NRRL Y-17324</name>
    <dbReference type="NCBI Taxonomy" id="984487"/>
    <lineage>
        <taxon>Eukaryota</taxon>
        <taxon>Fungi</taxon>
        <taxon>Dikarya</taxon>
        <taxon>Ascomycota</taxon>
        <taxon>Saccharomycotina</taxon>
        <taxon>Pichiomycetes</taxon>
        <taxon>Debaryomycetaceae</taxon>
        <taxon>Suhomyces</taxon>
    </lineage>
</organism>
<feature type="repeat" description="WD" evidence="4">
    <location>
        <begin position="252"/>
        <end position="291"/>
    </location>
</feature>
<dbReference type="SMART" id="SM00320">
    <property type="entry name" value="WD40"/>
    <property type="match status" value="6"/>
</dbReference>
<keyword evidence="7" id="KW-1185">Reference proteome</keyword>
<comment type="similarity">
    <text evidence="1">Belongs to the WD repeat WDR48 family.</text>
</comment>
<dbReference type="OrthoDB" id="2421129at2759"/>
<dbReference type="PROSITE" id="PS00678">
    <property type="entry name" value="WD_REPEATS_1"/>
    <property type="match status" value="2"/>
</dbReference>
<dbReference type="InterPro" id="IPR020472">
    <property type="entry name" value="WD40_PAC1"/>
</dbReference>